<name>A0A9J7BL47_9BACT</name>
<dbReference type="EMBL" id="CP093313">
    <property type="protein sequence ID" value="UWZ83604.1"/>
    <property type="molecule type" value="Genomic_DNA"/>
</dbReference>
<dbReference type="SMART" id="SM00822">
    <property type="entry name" value="PKS_KR"/>
    <property type="match status" value="1"/>
</dbReference>
<evidence type="ECO:0000313" key="5">
    <source>
        <dbReference type="EMBL" id="UWZ83604.1"/>
    </source>
</evidence>
<accession>A0A9J7BL47</accession>
<organism evidence="5 6">
    <name type="scientific">Occallatibacter riparius</name>
    <dbReference type="NCBI Taxonomy" id="1002689"/>
    <lineage>
        <taxon>Bacteria</taxon>
        <taxon>Pseudomonadati</taxon>
        <taxon>Acidobacteriota</taxon>
        <taxon>Terriglobia</taxon>
        <taxon>Terriglobales</taxon>
        <taxon>Acidobacteriaceae</taxon>
        <taxon>Occallatibacter</taxon>
    </lineage>
</organism>
<dbReference type="PRINTS" id="PR00081">
    <property type="entry name" value="GDHRDH"/>
</dbReference>
<dbReference type="KEGG" id="orp:MOP44_23935"/>
<dbReference type="PANTHER" id="PTHR43976">
    <property type="entry name" value="SHORT CHAIN DEHYDROGENASE"/>
    <property type="match status" value="1"/>
</dbReference>
<dbReference type="Proteomes" id="UP001059380">
    <property type="component" value="Chromosome"/>
</dbReference>
<evidence type="ECO:0000313" key="6">
    <source>
        <dbReference type="Proteomes" id="UP001059380"/>
    </source>
</evidence>
<dbReference type="SUPFAM" id="SSF51735">
    <property type="entry name" value="NAD(P)-binding Rossmann-fold domains"/>
    <property type="match status" value="1"/>
</dbReference>
<dbReference type="InterPro" id="IPR036291">
    <property type="entry name" value="NAD(P)-bd_dom_sf"/>
</dbReference>
<dbReference type="InterPro" id="IPR051911">
    <property type="entry name" value="SDR_oxidoreductase"/>
</dbReference>
<dbReference type="RefSeq" id="WP_260792939.1">
    <property type="nucleotide sequence ID" value="NZ_CP093313.1"/>
</dbReference>
<evidence type="ECO:0000256" key="2">
    <source>
        <dbReference type="ARBA" id="ARBA00023002"/>
    </source>
</evidence>
<dbReference type="Gene3D" id="3.40.50.720">
    <property type="entry name" value="NAD(P)-binding Rossmann-like Domain"/>
    <property type="match status" value="1"/>
</dbReference>
<dbReference type="PRINTS" id="PR00080">
    <property type="entry name" value="SDRFAMILY"/>
</dbReference>
<dbReference type="InterPro" id="IPR002347">
    <property type="entry name" value="SDR_fam"/>
</dbReference>
<evidence type="ECO:0000256" key="3">
    <source>
        <dbReference type="RuleBase" id="RU000363"/>
    </source>
</evidence>
<dbReference type="InterPro" id="IPR057326">
    <property type="entry name" value="KR_dom"/>
</dbReference>
<evidence type="ECO:0000256" key="1">
    <source>
        <dbReference type="ARBA" id="ARBA00006484"/>
    </source>
</evidence>
<evidence type="ECO:0000259" key="4">
    <source>
        <dbReference type="SMART" id="SM00822"/>
    </source>
</evidence>
<reference evidence="5" key="1">
    <citation type="submission" date="2021-04" db="EMBL/GenBank/DDBJ databases">
        <title>Phylogenetic analysis of Acidobacteriaceae.</title>
        <authorList>
            <person name="Qiu L."/>
            <person name="Zhang Q."/>
        </authorList>
    </citation>
    <scope>NUCLEOTIDE SEQUENCE</scope>
    <source>
        <strain evidence="5">DSM 25168</strain>
    </source>
</reference>
<dbReference type="AlphaFoldDB" id="A0A9J7BL47"/>
<dbReference type="Pfam" id="PF00106">
    <property type="entry name" value="adh_short"/>
    <property type="match status" value="1"/>
</dbReference>
<proteinExistence type="inferred from homology"/>
<comment type="similarity">
    <text evidence="1 3">Belongs to the short-chain dehydrogenases/reductases (SDR) family.</text>
</comment>
<dbReference type="CDD" id="cd05374">
    <property type="entry name" value="17beta-HSD-like_SDR_c"/>
    <property type="match status" value="1"/>
</dbReference>
<feature type="domain" description="Ketoreductase" evidence="4">
    <location>
        <begin position="3"/>
        <end position="184"/>
    </location>
</feature>
<dbReference type="PANTHER" id="PTHR43976:SF16">
    <property type="entry name" value="SHORT-CHAIN DEHYDROGENASE_REDUCTASE FAMILY PROTEIN"/>
    <property type="match status" value="1"/>
</dbReference>
<sequence>MAKVWLITGSGNGLGRDIAEAALAAGDSVVAGARRIDELKPLVEQYGDQLTPVTFDVRNEQAAKAAVQLALDTYGRLDVLVNNAGYGYFAPFEQMTSEQFRDVVETCFFGVVYSTHAALPVMRRQRSGHIFQISSIGGRIAMPGNSPYHAAKWAVGGFSDSVVAEVAPLGIKVCTLEPGGIRTNWAQRAGENSPEVLPEYEETVGAIYKLLASVRGQSEGDPKRIAALILKLANSQDLPKRLILGRDAETRVKNVESARAAEAEQYRDLTLSTVFPDAPEIPGLVNH</sequence>
<keyword evidence="2" id="KW-0560">Oxidoreductase</keyword>
<protein>
    <submittedName>
        <fullName evidence="5">SDR family NAD(P)-dependent oxidoreductase</fullName>
    </submittedName>
</protein>
<gene>
    <name evidence="5" type="ORF">MOP44_23935</name>
</gene>
<dbReference type="GO" id="GO:0016491">
    <property type="term" value="F:oxidoreductase activity"/>
    <property type="evidence" value="ECO:0007669"/>
    <property type="project" value="UniProtKB-KW"/>
</dbReference>
<keyword evidence="6" id="KW-1185">Reference proteome</keyword>